<sequence length="374" mass="43354">MKIIIRIPRLTTTNKRRIGIAIALLIAVTIYYYGNKVNNTYVIQKYLTFSNYIMWRNKTLEIKSSMEKGNLSSIYKLNINSVNTNTIKKQNLISHVNVDIIEKDHKVKYTVLILISSHVLHRSRRFRIRETWGNSSMWTTKHKYKIVFVTGNVEDNSKMMEIVDEAKLWKDVISLDISEEFYLLSKKVIVALSWAKENFNFKAILKGDDDTFINLDNVINFINENKISDGYFGSVLKGQIVNRDGKYILTQDEHKKNIFDPYCSGGGYILTNSSAQKIIPMLDFETNITNDDAYVGKIALTLGIVPTNSKGFHMRNTWCEYVKNFKVSHPIDDPDCNSFLLKKSRIDNGQLRYDPQLEKQKYYKNAALLKYFAD</sequence>
<keyword evidence="7 10" id="KW-1133">Transmembrane helix</keyword>
<evidence type="ECO:0000256" key="10">
    <source>
        <dbReference type="RuleBase" id="RU363063"/>
    </source>
</evidence>
<evidence type="ECO:0000256" key="2">
    <source>
        <dbReference type="ARBA" id="ARBA00008661"/>
    </source>
</evidence>
<name>A0ABM4DK66_HYDVU</name>
<evidence type="ECO:0000313" key="11">
    <source>
        <dbReference type="Proteomes" id="UP001652625"/>
    </source>
</evidence>
<keyword evidence="6 10" id="KW-0735">Signal-anchor</keyword>
<comment type="similarity">
    <text evidence="2 10">Belongs to the glycosyltransferase 31 family.</text>
</comment>
<accession>A0ABM4DK66</accession>
<keyword evidence="5 10" id="KW-0812">Transmembrane</keyword>
<evidence type="ECO:0000256" key="4">
    <source>
        <dbReference type="ARBA" id="ARBA00022679"/>
    </source>
</evidence>
<evidence type="ECO:0000256" key="7">
    <source>
        <dbReference type="ARBA" id="ARBA00022989"/>
    </source>
</evidence>
<organism evidence="11 12">
    <name type="scientific">Hydra vulgaris</name>
    <name type="common">Hydra</name>
    <name type="synonym">Hydra attenuata</name>
    <dbReference type="NCBI Taxonomy" id="6087"/>
    <lineage>
        <taxon>Eukaryota</taxon>
        <taxon>Metazoa</taxon>
        <taxon>Cnidaria</taxon>
        <taxon>Hydrozoa</taxon>
        <taxon>Hydroidolina</taxon>
        <taxon>Anthoathecata</taxon>
        <taxon>Aplanulata</taxon>
        <taxon>Hydridae</taxon>
        <taxon>Hydra</taxon>
    </lineage>
</organism>
<dbReference type="Gene3D" id="3.90.550.50">
    <property type="match status" value="1"/>
</dbReference>
<evidence type="ECO:0000256" key="6">
    <source>
        <dbReference type="ARBA" id="ARBA00022968"/>
    </source>
</evidence>
<keyword evidence="11" id="KW-1185">Reference proteome</keyword>
<keyword evidence="9 10" id="KW-0472">Membrane</keyword>
<protein>
    <recommendedName>
        <fullName evidence="10">Hexosyltransferase</fullName>
        <ecNumber evidence="10">2.4.1.-</ecNumber>
    </recommendedName>
</protein>
<keyword evidence="8 10" id="KW-0333">Golgi apparatus</keyword>
<dbReference type="PANTHER" id="PTHR11214">
    <property type="entry name" value="BETA-1,3-N-ACETYLGLUCOSAMINYLTRANSFERASE"/>
    <property type="match status" value="1"/>
</dbReference>
<keyword evidence="4" id="KW-0808">Transferase</keyword>
<evidence type="ECO:0000256" key="3">
    <source>
        <dbReference type="ARBA" id="ARBA00022676"/>
    </source>
</evidence>
<feature type="transmembrane region" description="Helical" evidence="10">
    <location>
        <begin position="18"/>
        <end position="34"/>
    </location>
</feature>
<evidence type="ECO:0000256" key="1">
    <source>
        <dbReference type="ARBA" id="ARBA00004323"/>
    </source>
</evidence>
<comment type="subcellular location">
    <subcellularLocation>
        <location evidence="1 10">Golgi apparatus membrane</location>
        <topology evidence="1 10">Single-pass type II membrane protein</topology>
    </subcellularLocation>
</comment>
<dbReference type="GeneID" id="101238778"/>
<evidence type="ECO:0000313" key="12">
    <source>
        <dbReference type="RefSeq" id="XP_065674930.1"/>
    </source>
</evidence>
<dbReference type="PANTHER" id="PTHR11214:SF365">
    <property type="entry name" value="HEXOSYLTRANSFERASE"/>
    <property type="match status" value="1"/>
</dbReference>
<gene>
    <name evidence="12" type="primary">LOC101238778</name>
</gene>
<dbReference type="EC" id="2.4.1.-" evidence="10"/>
<evidence type="ECO:0000256" key="5">
    <source>
        <dbReference type="ARBA" id="ARBA00022692"/>
    </source>
</evidence>
<proteinExistence type="inferred from homology"/>
<reference evidence="12" key="1">
    <citation type="submission" date="2025-08" db="UniProtKB">
        <authorList>
            <consortium name="RefSeq"/>
        </authorList>
    </citation>
    <scope>IDENTIFICATION</scope>
</reference>
<evidence type="ECO:0000256" key="9">
    <source>
        <dbReference type="ARBA" id="ARBA00023136"/>
    </source>
</evidence>
<dbReference type="RefSeq" id="XP_065674930.1">
    <property type="nucleotide sequence ID" value="XM_065818858.1"/>
</dbReference>
<keyword evidence="3 10" id="KW-0328">Glycosyltransferase</keyword>
<evidence type="ECO:0000256" key="8">
    <source>
        <dbReference type="ARBA" id="ARBA00023034"/>
    </source>
</evidence>
<dbReference type="Pfam" id="PF01762">
    <property type="entry name" value="Galactosyl_T"/>
    <property type="match status" value="1"/>
</dbReference>
<dbReference type="InterPro" id="IPR002659">
    <property type="entry name" value="Glyco_trans_31"/>
</dbReference>
<dbReference type="Proteomes" id="UP001652625">
    <property type="component" value="Chromosome 15"/>
</dbReference>